<organism evidence="1 2">
    <name type="scientific">Mycobacterium numidiamassiliense</name>
    <dbReference type="NCBI Taxonomy" id="1841861"/>
    <lineage>
        <taxon>Bacteria</taxon>
        <taxon>Bacillati</taxon>
        <taxon>Actinomycetota</taxon>
        <taxon>Actinomycetes</taxon>
        <taxon>Mycobacteriales</taxon>
        <taxon>Mycobacteriaceae</taxon>
        <taxon>Mycobacterium</taxon>
    </lineage>
</organism>
<keyword evidence="2" id="KW-1185">Reference proteome</keyword>
<feature type="non-terminal residue" evidence="1">
    <location>
        <position position="1"/>
    </location>
</feature>
<dbReference type="STRING" id="1841861.GCA_900157365_05202"/>
<sequence length="223" mass="25738">VDKSFDHQTESAEFFRYYDLWRSIANLIGSGPYDEPDWTDGRLYLRSDYSEKVRRWPEWAEKGYWGAWIIAPTPEEYFCVLRSLLHERASERTEDMQVIFSSFSNAGKYVIMRMGDSARVSLRLKSLFVEWKARGLDARIRVESASQEAVDFLTRRSPTRKESFAAQNLKRYTLEDDPSSYGFALPSEQPRIGVLAVSFEELTSALLDGMPESITSQVASWRG</sequence>
<gene>
    <name evidence="1" type="ORF">MNAB215_999</name>
</gene>
<reference evidence="1 2" key="1">
    <citation type="submission" date="2017-01" db="EMBL/GenBank/DDBJ databases">
        <authorList>
            <consortium name="Urmite Genomes"/>
        </authorList>
    </citation>
    <scope>NUCLEOTIDE SEQUENCE [LARGE SCALE GENOMIC DNA]</scope>
    <source>
        <strain evidence="1 2">AB215</strain>
    </source>
</reference>
<dbReference type="Proteomes" id="UP000240424">
    <property type="component" value="Unassembled WGS sequence"/>
</dbReference>
<accession>A0A2U3P4Y5</accession>
<evidence type="ECO:0000313" key="1">
    <source>
        <dbReference type="EMBL" id="SPM38818.1"/>
    </source>
</evidence>
<dbReference type="AlphaFoldDB" id="A0A2U3P4Y5"/>
<evidence type="ECO:0000313" key="2">
    <source>
        <dbReference type="Proteomes" id="UP000240424"/>
    </source>
</evidence>
<protein>
    <submittedName>
        <fullName evidence="1">Uncharacterized protein</fullName>
    </submittedName>
</protein>
<name>A0A2U3P4Y5_9MYCO</name>
<proteinExistence type="predicted"/>
<dbReference type="EMBL" id="FUEZ01000003">
    <property type="protein sequence ID" value="SPM38818.1"/>
    <property type="molecule type" value="Genomic_DNA"/>
</dbReference>